<dbReference type="AlphaFoldDB" id="A0A0B0PTQ2"/>
<sequence length="78" mass="9043">MHTNFPSCGRIYMSNLRPIIHLIPHKNSIHFTTNALHIITHCTSLIYFIIETSSQANIHLEIAYMSYQYIVCKHISKA</sequence>
<evidence type="ECO:0000313" key="2">
    <source>
        <dbReference type="Proteomes" id="UP000032142"/>
    </source>
</evidence>
<accession>A0A0B0PTQ2</accession>
<reference evidence="2" key="1">
    <citation type="submission" date="2014-09" db="EMBL/GenBank/DDBJ databases">
        <authorList>
            <person name="Mudge J."/>
            <person name="Ramaraj T."/>
            <person name="Lindquist I.E."/>
            <person name="Bharti A.K."/>
            <person name="Sundararajan A."/>
            <person name="Cameron C.T."/>
            <person name="Woodward J.E."/>
            <person name="May G.D."/>
            <person name="Brubaker C."/>
            <person name="Broadhvest J."/>
            <person name="Wilkins T.A."/>
        </authorList>
    </citation>
    <scope>NUCLEOTIDE SEQUENCE</scope>
    <source>
        <strain evidence="2">cv. AKA8401</strain>
    </source>
</reference>
<protein>
    <submittedName>
        <fullName evidence="1">Peptide deformylase-like protein</fullName>
    </submittedName>
</protein>
<name>A0A0B0PTQ2_GOSAR</name>
<organism evidence="1 2">
    <name type="scientific">Gossypium arboreum</name>
    <name type="common">Tree cotton</name>
    <name type="synonym">Gossypium nanking</name>
    <dbReference type="NCBI Taxonomy" id="29729"/>
    <lineage>
        <taxon>Eukaryota</taxon>
        <taxon>Viridiplantae</taxon>
        <taxon>Streptophyta</taxon>
        <taxon>Embryophyta</taxon>
        <taxon>Tracheophyta</taxon>
        <taxon>Spermatophyta</taxon>
        <taxon>Magnoliopsida</taxon>
        <taxon>eudicotyledons</taxon>
        <taxon>Gunneridae</taxon>
        <taxon>Pentapetalae</taxon>
        <taxon>rosids</taxon>
        <taxon>malvids</taxon>
        <taxon>Malvales</taxon>
        <taxon>Malvaceae</taxon>
        <taxon>Malvoideae</taxon>
        <taxon>Gossypium</taxon>
    </lineage>
</organism>
<keyword evidence="2" id="KW-1185">Reference proteome</keyword>
<gene>
    <name evidence="1" type="ORF">F383_34420</name>
</gene>
<evidence type="ECO:0000313" key="1">
    <source>
        <dbReference type="EMBL" id="KHG27789.1"/>
    </source>
</evidence>
<proteinExistence type="predicted"/>
<dbReference type="EMBL" id="KN442399">
    <property type="protein sequence ID" value="KHG27789.1"/>
    <property type="molecule type" value="Genomic_DNA"/>
</dbReference>
<dbReference type="Proteomes" id="UP000032142">
    <property type="component" value="Unassembled WGS sequence"/>
</dbReference>